<sequence>MLNYYLQETQAAGVGVHFFSPTIGQVANAKVEFKGKLSSSNRVKGIRVECLSEQHSIGVVWSAAPDLSDEGTAHTYRFSLEVDSKQITEEHDLHFCVLVEYSDTCDEVACGFIQKVHPVDSVVFVVGSPRSGTSALGKGLRKGLEANAHGESHVIEGFQRILETIDAFFVRSKTAQIKNNLVNVLPYTVLLAEQVRSLRRVYELYYGNQVILDKTPGIPMLKALPIALIAWPNAKVVFCKRRALENVKSREIKFPAVSFEAHLAQWKQSFIAWRQTKQQINQALKTKDWAMEVDQKQMSDHSNQVALQVSTFLNLSKRGHNKLERSLTNDRPEQTSAPTKQARNLSQFGWSETQQQALVKVCGDELKRQGYSLDERYYL</sequence>
<dbReference type="Pfam" id="PF13469">
    <property type="entry name" value="Sulfotransfer_3"/>
    <property type="match status" value="1"/>
</dbReference>
<dbReference type="SUPFAM" id="SSF52540">
    <property type="entry name" value="P-loop containing nucleoside triphosphate hydrolases"/>
    <property type="match status" value="1"/>
</dbReference>
<name>A0AAU8BJ21_9VIBR</name>
<proteinExistence type="predicted"/>
<dbReference type="EMBL" id="CP115920">
    <property type="protein sequence ID" value="XCD16363.1"/>
    <property type="molecule type" value="Genomic_DNA"/>
</dbReference>
<protein>
    <submittedName>
        <fullName evidence="1">Sulfotransferase</fullName>
    </submittedName>
</protein>
<dbReference type="KEGG" id="vck:PG915_01930"/>
<evidence type="ECO:0000313" key="1">
    <source>
        <dbReference type="EMBL" id="XCD16363.1"/>
    </source>
</evidence>
<accession>A0AAU8BJ21</accession>
<dbReference type="RefSeq" id="WP_353497646.1">
    <property type="nucleotide sequence ID" value="NZ_CP115920.1"/>
</dbReference>
<gene>
    <name evidence="1" type="ORF">PG915_01930</name>
</gene>
<reference evidence="1" key="1">
    <citation type="submission" date="2023-01" db="EMBL/GenBank/DDBJ databases">
        <title>Vibrio sp. CB1-14 genome sequencing.</title>
        <authorList>
            <person name="Otstavnykh N."/>
            <person name="Isaeva M."/>
            <person name="Meleshko D."/>
        </authorList>
    </citation>
    <scope>NUCLEOTIDE SEQUENCE</scope>
    <source>
        <strain evidence="1">CB1-14</strain>
    </source>
</reference>
<dbReference type="InterPro" id="IPR027417">
    <property type="entry name" value="P-loop_NTPase"/>
</dbReference>
<dbReference type="AlphaFoldDB" id="A0AAU8BJ21"/>
<organism evidence="1">
    <name type="scientific">Vibrio chaetopteri</name>
    <dbReference type="NCBI Taxonomy" id="3016528"/>
    <lineage>
        <taxon>Bacteria</taxon>
        <taxon>Pseudomonadati</taxon>
        <taxon>Pseudomonadota</taxon>
        <taxon>Gammaproteobacteria</taxon>
        <taxon>Vibrionales</taxon>
        <taxon>Vibrionaceae</taxon>
        <taxon>Vibrio</taxon>
    </lineage>
</organism>
<dbReference type="Gene3D" id="3.40.50.300">
    <property type="entry name" value="P-loop containing nucleotide triphosphate hydrolases"/>
    <property type="match status" value="1"/>
</dbReference>